<dbReference type="Proteomes" id="UP000789572">
    <property type="component" value="Unassembled WGS sequence"/>
</dbReference>
<evidence type="ECO:0000313" key="2">
    <source>
        <dbReference type="Proteomes" id="UP000789572"/>
    </source>
</evidence>
<organism evidence="1 2">
    <name type="scientific">Paraglomus occultum</name>
    <dbReference type="NCBI Taxonomy" id="144539"/>
    <lineage>
        <taxon>Eukaryota</taxon>
        <taxon>Fungi</taxon>
        <taxon>Fungi incertae sedis</taxon>
        <taxon>Mucoromycota</taxon>
        <taxon>Glomeromycotina</taxon>
        <taxon>Glomeromycetes</taxon>
        <taxon>Paraglomerales</taxon>
        <taxon>Paraglomeraceae</taxon>
        <taxon>Paraglomus</taxon>
    </lineage>
</organism>
<protein>
    <submittedName>
        <fullName evidence="1">8181_t:CDS:1</fullName>
    </submittedName>
</protein>
<keyword evidence="2" id="KW-1185">Reference proteome</keyword>
<reference evidence="1" key="1">
    <citation type="submission" date="2021-06" db="EMBL/GenBank/DDBJ databases">
        <authorList>
            <person name="Kallberg Y."/>
            <person name="Tangrot J."/>
            <person name="Rosling A."/>
        </authorList>
    </citation>
    <scope>NUCLEOTIDE SEQUENCE</scope>
    <source>
        <strain evidence="1">IA702</strain>
    </source>
</reference>
<dbReference type="AlphaFoldDB" id="A0A9N9BNM1"/>
<name>A0A9N9BNM1_9GLOM</name>
<accession>A0A9N9BNM1</accession>
<comment type="caution">
    <text evidence="1">The sequence shown here is derived from an EMBL/GenBank/DDBJ whole genome shotgun (WGS) entry which is preliminary data.</text>
</comment>
<proteinExistence type="predicted"/>
<sequence length="188" mass="21627">MGMLSKFNGSCEAWFDEHTNRKSQVNFWKDVEYRMTDIMRVLTENPINSKMTEWITMAENWVMRESSVTCLFAFHEARSLADKKVQQQHLLTVQLAKVKTSETRQINACKRQIEAVLKSYQIDDGKTRSDFIKKIRIDGNKDDVSDAEITAFRGAACIIRIVFERLEQSMPVSATLSSTTTRNLTSNC</sequence>
<evidence type="ECO:0000313" key="1">
    <source>
        <dbReference type="EMBL" id="CAG8569899.1"/>
    </source>
</evidence>
<dbReference type="EMBL" id="CAJVPJ010000996">
    <property type="protein sequence ID" value="CAG8569899.1"/>
    <property type="molecule type" value="Genomic_DNA"/>
</dbReference>
<gene>
    <name evidence="1" type="ORF">POCULU_LOCUS5940</name>
</gene>